<comment type="similarity">
    <text evidence="1">Belongs to the peptidase C1 family.</text>
</comment>
<evidence type="ECO:0000259" key="3">
    <source>
        <dbReference type="SMART" id="SM00645"/>
    </source>
</evidence>
<keyword evidence="5" id="KW-1185">Reference proteome</keyword>
<dbReference type="PROSITE" id="PS00640">
    <property type="entry name" value="THIOL_PROTEASE_ASN"/>
    <property type="match status" value="1"/>
</dbReference>
<reference evidence="4 5" key="1">
    <citation type="submission" date="2024-04" db="EMBL/GenBank/DDBJ databases">
        <authorList>
            <consortium name="Genoscope - CEA"/>
            <person name="William W."/>
        </authorList>
    </citation>
    <scope>NUCLEOTIDE SEQUENCE [LARGE SCALE GENOMIC DNA]</scope>
</reference>
<dbReference type="InterPro" id="IPR025661">
    <property type="entry name" value="Pept_asp_AS"/>
</dbReference>
<feature type="chain" id="PRO_5044010629" description="Peptidase C1A papain C-terminal domain-containing protein" evidence="2">
    <location>
        <begin position="28"/>
        <end position="240"/>
    </location>
</feature>
<evidence type="ECO:0000313" key="5">
    <source>
        <dbReference type="Proteomes" id="UP001497497"/>
    </source>
</evidence>
<protein>
    <recommendedName>
        <fullName evidence="3">Peptidase C1A papain C-terminal domain-containing protein</fullName>
    </recommendedName>
</protein>
<dbReference type="InterPro" id="IPR013128">
    <property type="entry name" value="Peptidase_C1A"/>
</dbReference>
<proteinExistence type="inferred from homology"/>
<dbReference type="SMART" id="SM00645">
    <property type="entry name" value="Pept_C1"/>
    <property type="match status" value="1"/>
</dbReference>
<dbReference type="PANTHER" id="PTHR12411">
    <property type="entry name" value="CYSTEINE PROTEASE FAMILY C1-RELATED"/>
    <property type="match status" value="1"/>
</dbReference>
<dbReference type="Gene3D" id="3.90.70.10">
    <property type="entry name" value="Cysteine proteinases"/>
    <property type="match status" value="1"/>
</dbReference>
<feature type="domain" description="Peptidase C1A papain C-terminal" evidence="3">
    <location>
        <begin position="31"/>
        <end position="240"/>
    </location>
</feature>
<accession>A0AAV2IFI3</accession>
<dbReference type="CDD" id="cd02248">
    <property type="entry name" value="Peptidase_C1A"/>
    <property type="match status" value="1"/>
</dbReference>
<dbReference type="GO" id="GO:0008234">
    <property type="term" value="F:cysteine-type peptidase activity"/>
    <property type="evidence" value="ECO:0007669"/>
    <property type="project" value="InterPro"/>
</dbReference>
<dbReference type="InterPro" id="IPR000668">
    <property type="entry name" value="Peptidase_C1A_C"/>
</dbReference>
<dbReference type="Pfam" id="PF00112">
    <property type="entry name" value="Peptidase_C1"/>
    <property type="match status" value="1"/>
</dbReference>
<name>A0AAV2IFI3_LYMST</name>
<keyword evidence="2" id="KW-0732">Signal</keyword>
<dbReference type="Proteomes" id="UP001497497">
    <property type="component" value="Unassembled WGS sequence"/>
</dbReference>
<evidence type="ECO:0000256" key="1">
    <source>
        <dbReference type="ARBA" id="ARBA00008455"/>
    </source>
</evidence>
<comment type="caution">
    <text evidence="4">The sequence shown here is derived from an EMBL/GenBank/DDBJ whole genome shotgun (WGS) entry which is preliminary data.</text>
</comment>
<evidence type="ECO:0000256" key="2">
    <source>
        <dbReference type="SAM" id="SignalP"/>
    </source>
</evidence>
<dbReference type="SUPFAM" id="SSF54001">
    <property type="entry name" value="Cysteine proteinases"/>
    <property type="match status" value="1"/>
</dbReference>
<evidence type="ECO:0000313" key="4">
    <source>
        <dbReference type="EMBL" id="CAL1545449.1"/>
    </source>
</evidence>
<organism evidence="4 5">
    <name type="scientific">Lymnaea stagnalis</name>
    <name type="common">Great pond snail</name>
    <name type="synonym">Helix stagnalis</name>
    <dbReference type="NCBI Taxonomy" id="6523"/>
    <lineage>
        <taxon>Eukaryota</taxon>
        <taxon>Metazoa</taxon>
        <taxon>Spiralia</taxon>
        <taxon>Lophotrochozoa</taxon>
        <taxon>Mollusca</taxon>
        <taxon>Gastropoda</taxon>
        <taxon>Heterobranchia</taxon>
        <taxon>Euthyneura</taxon>
        <taxon>Panpulmonata</taxon>
        <taxon>Hygrophila</taxon>
        <taxon>Lymnaeoidea</taxon>
        <taxon>Lymnaeidae</taxon>
        <taxon>Lymnaea</taxon>
    </lineage>
</organism>
<feature type="signal peptide" evidence="2">
    <location>
        <begin position="1"/>
        <end position="27"/>
    </location>
</feature>
<dbReference type="InterPro" id="IPR039417">
    <property type="entry name" value="Peptidase_C1A_papain-like"/>
</dbReference>
<gene>
    <name evidence="4" type="ORF">GSLYS_00018932001</name>
</gene>
<dbReference type="AlphaFoldDB" id="A0AAV2IFI3"/>
<sequence length="240" mass="26313">MATVDIMIFSFVLVSGVLNVSLETVSGSSQGDFKFDWRDYGVITPVYYDRSSVDNSASIVTAECVESLNAIQGKTKAIDLSWREVADCCKNYPSEPYWTWFECILNIGGLCTEADYRSGAGVCNNKTCTAVGKVTGNGIIPKGSENLMAEIIHQTTIVAYIDVTPESFQSYTGGIYSDRNCTPGGIYDHVVQIVGYGTEAGVDYWILKNSWGISWGEQGYMRLLRGKNICGISAMNIYPK</sequence>
<dbReference type="EMBL" id="CAXITT010000709">
    <property type="protein sequence ID" value="CAL1545449.1"/>
    <property type="molecule type" value="Genomic_DNA"/>
</dbReference>
<dbReference type="GO" id="GO:0006508">
    <property type="term" value="P:proteolysis"/>
    <property type="evidence" value="ECO:0007669"/>
    <property type="project" value="InterPro"/>
</dbReference>
<dbReference type="InterPro" id="IPR038765">
    <property type="entry name" value="Papain-like_cys_pep_sf"/>
</dbReference>